<proteinExistence type="predicted"/>
<name>A0A0A9GUP4_ARUDO</name>
<dbReference type="AlphaFoldDB" id="A0A0A9GUP4"/>
<evidence type="ECO:0000313" key="1">
    <source>
        <dbReference type="EMBL" id="JAE27254.1"/>
    </source>
</evidence>
<protein>
    <submittedName>
        <fullName evidence="1">Uncharacterized protein</fullName>
    </submittedName>
</protein>
<accession>A0A0A9GUP4</accession>
<organism evidence="1">
    <name type="scientific">Arundo donax</name>
    <name type="common">Giant reed</name>
    <name type="synonym">Donax arundinaceus</name>
    <dbReference type="NCBI Taxonomy" id="35708"/>
    <lineage>
        <taxon>Eukaryota</taxon>
        <taxon>Viridiplantae</taxon>
        <taxon>Streptophyta</taxon>
        <taxon>Embryophyta</taxon>
        <taxon>Tracheophyta</taxon>
        <taxon>Spermatophyta</taxon>
        <taxon>Magnoliopsida</taxon>
        <taxon>Liliopsida</taxon>
        <taxon>Poales</taxon>
        <taxon>Poaceae</taxon>
        <taxon>PACMAD clade</taxon>
        <taxon>Arundinoideae</taxon>
        <taxon>Arundineae</taxon>
        <taxon>Arundo</taxon>
    </lineage>
</organism>
<sequence>MNAVILMPATRLTPRMTYRLCVLLVTNRK</sequence>
<dbReference type="EMBL" id="GBRH01170642">
    <property type="protein sequence ID" value="JAE27254.1"/>
    <property type="molecule type" value="Transcribed_RNA"/>
</dbReference>
<reference evidence="1" key="2">
    <citation type="journal article" date="2015" name="Data Brief">
        <title>Shoot transcriptome of the giant reed, Arundo donax.</title>
        <authorList>
            <person name="Barrero R.A."/>
            <person name="Guerrero F.D."/>
            <person name="Moolhuijzen P."/>
            <person name="Goolsby J.A."/>
            <person name="Tidwell J."/>
            <person name="Bellgard S.E."/>
            <person name="Bellgard M.I."/>
        </authorList>
    </citation>
    <scope>NUCLEOTIDE SEQUENCE</scope>
    <source>
        <tissue evidence="1">Shoot tissue taken approximately 20 cm above the soil surface</tissue>
    </source>
</reference>
<reference evidence="1" key="1">
    <citation type="submission" date="2014-09" db="EMBL/GenBank/DDBJ databases">
        <authorList>
            <person name="Magalhaes I.L.F."/>
            <person name="Oliveira U."/>
            <person name="Santos F.R."/>
            <person name="Vidigal T.H.D.A."/>
            <person name="Brescovit A.D."/>
            <person name="Santos A.J."/>
        </authorList>
    </citation>
    <scope>NUCLEOTIDE SEQUENCE</scope>
    <source>
        <tissue evidence="1">Shoot tissue taken approximately 20 cm above the soil surface</tissue>
    </source>
</reference>